<dbReference type="Proteomes" id="UP001515480">
    <property type="component" value="Unassembled WGS sequence"/>
</dbReference>
<sequence>MIRAGVLDDIMSPSCGLPVPFIHTMVRYLLGLELPLEAEAALRILPSLNTLDPVLQAVLEHLRGAPFSASGFRQLQQAAALDAKSAGALFAGVDWMLRTCMRCSLKAKALAAELTDLKVAPQFVAPLVEAVEQGRAVVANVGSGAGADGVPSFESVRWRLDVNISSSSLHRVLRPELTMQCVLTDGNVHTFHVSKQQFNALRHTTAQLLKEVYDAEARLPQI</sequence>
<comment type="similarity">
    <text evidence="2">Belongs to the COMM domain-containing protein 5 family.</text>
</comment>
<feature type="domain" description="COMM" evidence="3">
    <location>
        <begin position="152"/>
        <end position="216"/>
    </location>
</feature>
<dbReference type="Pfam" id="PF07258">
    <property type="entry name" value="COMM_domain"/>
    <property type="match status" value="1"/>
</dbReference>
<organism evidence="4 5">
    <name type="scientific">Prymnesium parvum</name>
    <name type="common">Toxic golden alga</name>
    <dbReference type="NCBI Taxonomy" id="97485"/>
    <lineage>
        <taxon>Eukaryota</taxon>
        <taxon>Haptista</taxon>
        <taxon>Haptophyta</taxon>
        <taxon>Prymnesiophyceae</taxon>
        <taxon>Prymnesiales</taxon>
        <taxon>Prymnesiaceae</taxon>
        <taxon>Prymnesium</taxon>
    </lineage>
</organism>
<accession>A0AB34IZF7</accession>
<evidence type="ECO:0000256" key="2">
    <source>
        <dbReference type="ARBA" id="ARBA00093452"/>
    </source>
</evidence>
<evidence type="ECO:0000313" key="4">
    <source>
        <dbReference type="EMBL" id="KAL1510492.1"/>
    </source>
</evidence>
<name>A0AB34IZF7_PRYPA</name>
<evidence type="ECO:0000313" key="5">
    <source>
        <dbReference type="Proteomes" id="UP001515480"/>
    </source>
</evidence>
<protein>
    <recommendedName>
        <fullName evidence="1">COMM domain-containing protein 5</fullName>
    </recommendedName>
</protein>
<dbReference type="PANTHER" id="PTHR15666:SF1">
    <property type="entry name" value="COMM DOMAIN-CONTAINING PROTEIN 5"/>
    <property type="match status" value="1"/>
</dbReference>
<gene>
    <name evidence="4" type="ORF">AB1Y20_006797</name>
</gene>
<keyword evidence="5" id="KW-1185">Reference proteome</keyword>
<comment type="caution">
    <text evidence="4">The sequence shown here is derived from an EMBL/GenBank/DDBJ whole genome shotgun (WGS) entry which is preliminary data.</text>
</comment>
<reference evidence="4 5" key="1">
    <citation type="journal article" date="2024" name="Science">
        <title>Giant polyketide synthase enzymes in the biosynthesis of giant marine polyether toxins.</title>
        <authorList>
            <person name="Fallon T.R."/>
            <person name="Shende V.V."/>
            <person name="Wierzbicki I.H."/>
            <person name="Pendleton A.L."/>
            <person name="Watervoot N.F."/>
            <person name="Auber R.P."/>
            <person name="Gonzalez D.J."/>
            <person name="Wisecaver J.H."/>
            <person name="Moore B.S."/>
        </authorList>
    </citation>
    <scope>NUCLEOTIDE SEQUENCE [LARGE SCALE GENOMIC DNA]</scope>
    <source>
        <strain evidence="4 5">12B1</strain>
    </source>
</reference>
<dbReference type="InterPro" id="IPR037357">
    <property type="entry name" value="COMMD5"/>
</dbReference>
<evidence type="ECO:0000259" key="3">
    <source>
        <dbReference type="PROSITE" id="PS51269"/>
    </source>
</evidence>
<dbReference type="AlphaFoldDB" id="A0AB34IZF7"/>
<dbReference type="GO" id="GO:0005634">
    <property type="term" value="C:nucleus"/>
    <property type="evidence" value="ECO:0007669"/>
    <property type="project" value="TreeGrafter"/>
</dbReference>
<dbReference type="InterPro" id="IPR017920">
    <property type="entry name" value="COMM"/>
</dbReference>
<evidence type="ECO:0000256" key="1">
    <source>
        <dbReference type="ARBA" id="ARBA00016556"/>
    </source>
</evidence>
<dbReference type="EMBL" id="JBGBPQ010000015">
    <property type="protein sequence ID" value="KAL1510492.1"/>
    <property type="molecule type" value="Genomic_DNA"/>
</dbReference>
<dbReference type="PANTHER" id="PTHR15666">
    <property type="entry name" value="COMM DOMAIN CONTAINING PROTEIN 5"/>
    <property type="match status" value="1"/>
</dbReference>
<proteinExistence type="inferred from homology"/>
<dbReference type="PROSITE" id="PS51269">
    <property type="entry name" value="COMM"/>
    <property type="match status" value="1"/>
</dbReference>